<evidence type="ECO:0000313" key="1">
    <source>
        <dbReference type="EMBL" id="MCV2886347.1"/>
    </source>
</evidence>
<proteinExistence type="predicted"/>
<dbReference type="RefSeq" id="WP_263713635.1">
    <property type="nucleotide sequence ID" value="NZ_JAOWKX010000010.1"/>
</dbReference>
<dbReference type="EMBL" id="JAOWKX010000010">
    <property type="protein sequence ID" value="MCV2886347.1"/>
    <property type="molecule type" value="Genomic_DNA"/>
</dbReference>
<keyword evidence="2" id="KW-1185">Reference proteome</keyword>
<dbReference type="Proteomes" id="UP001652504">
    <property type="component" value="Unassembled WGS sequence"/>
</dbReference>
<gene>
    <name evidence="1" type="ORF">OE749_16755</name>
</gene>
<reference evidence="1 2" key="1">
    <citation type="submission" date="2022-10" db="EMBL/GenBank/DDBJ databases">
        <title>Aestuariibacter sp. AA17 isolated from Montipora capitata coral fragment.</title>
        <authorList>
            <person name="Emsley S.A."/>
            <person name="Pfannmuller K.M."/>
            <person name="Loughran R.M."/>
            <person name="Shlafstein M."/>
            <person name="Papke E."/>
            <person name="Saw J.H."/>
            <person name="Ushijima B."/>
            <person name="Videau P."/>
        </authorList>
    </citation>
    <scope>NUCLEOTIDE SEQUENCE [LARGE SCALE GENOMIC DNA]</scope>
    <source>
        <strain evidence="1 2">AA17</strain>
    </source>
</reference>
<name>A0ABT3ACE8_9ALTE</name>
<accession>A0ABT3ACE8</accession>
<evidence type="ECO:0000313" key="2">
    <source>
        <dbReference type="Proteomes" id="UP001652504"/>
    </source>
</evidence>
<protein>
    <submittedName>
        <fullName evidence="1">Uncharacterized protein</fullName>
    </submittedName>
</protein>
<organism evidence="1 2">
    <name type="scientific">Fluctibacter corallii</name>
    <dbReference type="NCBI Taxonomy" id="2984329"/>
    <lineage>
        <taxon>Bacteria</taxon>
        <taxon>Pseudomonadati</taxon>
        <taxon>Pseudomonadota</taxon>
        <taxon>Gammaproteobacteria</taxon>
        <taxon>Alteromonadales</taxon>
        <taxon>Alteromonadaceae</taxon>
        <taxon>Fluctibacter</taxon>
    </lineage>
</organism>
<comment type="caution">
    <text evidence="1">The sequence shown here is derived from an EMBL/GenBank/DDBJ whole genome shotgun (WGS) entry which is preliminary data.</text>
</comment>
<sequence length="67" mass="7244">MKVLHLINDNQALNIHGGSLDDRTSPTATVVWSGDGGMPSTELAEMFNINSSGRRQGVSFVNFHPSM</sequence>